<dbReference type="Gene3D" id="3.40.50.720">
    <property type="entry name" value="NAD(P)-binding Rossmann-like Domain"/>
    <property type="match status" value="1"/>
</dbReference>
<keyword evidence="4" id="KW-0809">Transit peptide</keyword>
<evidence type="ECO:0000313" key="8">
    <source>
        <dbReference type="Proteomes" id="UP000078595"/>
    </source>
</evidence>
<accession>A0AAJ8MKK4</accession>
<dbReference type="InterPro" id="IPR014843">
    <property type="entry name" value="Him1/Fmp52"/>
</dbReference>
<evidence type="ECO:0000256" key="1">
    <source>
        <dbReference type="ARBA" id="ARBA00004450"/>
    </source>
</evidence>
<reference evidence="7" key="1">
    <citation type="submission" date="2013-07" db="EMBL/GenBank/DDBJ databases">
        <authorList>
            <consortium name="The Broad Institute Genome Sequencing Platform"/>
            <person name="Cuomo C."/>
            <person name="Litvintseva A."/>
            <person name="Chen Y."/>
            <person name="Heitman J."/>
            <person name="Sun S."/>
            <person name="Springer D."/>
            <person name="Dromer F."/>
            <person name="Young S.K."/>
            <person name="Zeng Q."/>
            <person name="Gargeya S."/>
            <person name="Fitzgerald M."/>
            <person name="Abouelleil A."/>
            <person name="Alvarado L."/>
            <person name="Berlin A.M."/>
            <person name="Chapman S.B."/>
            <person name="Dewar J."/>
            <person name="Goldberg J."/>
            <person name="Griggs A."/>
            <person name="Gujja S."/>
            <person name="Hansen M."/>
            <person name="Howarth C."/>
            <person name="Imamovic A."/>
            <person name="Larimer J."/>
            <person name="McCowan C."/>
            <person name="Murphy C."/>
            <person name="Pearson M."/>
            <person name="Priest M."/>
            <person name="Roberts A."/>
            <person name="Saif S."/>
            <person name="Shea T."/>
            <person name="Sykes S."/>
            <person name="Wortman J."/>
            <person name="Nusbaum C."/>
            <person name="Birren B."/>
        </authorList>
    </citation>
    <scope>NUCLEOTIDE SEQUENCE</scope>
    <source>
        <strain evidence="7">CBS 10117</strain>
    </source>
</reference>
<keyword evidence="6" id="KW-0472">Membrane</keyword>
<dbReference type="Pfam" id="PF08732">
    <property type="entry name" value="HIM1"/>
    <property type="match status" value="1"/>
</dbReference>
<dbReference type="Proteomes" id="UP000078595">
    <property type="component" value="Chromosome 11"/>
</dbReference>
<dbReference type="SUPFAM" id="SSF51735">
    <property type="entry name" value="NAD(P)-binding Rossmann-fold domains"/>
    <property type="match status" value="1"/>
</dbReference>
<comment type="subcellular location">
    <subcellularLocation>
        <location evidence="1">Mitochondrion outer membrane</location>
        <topology evidence="1">Peripheral membrane protein</topology>
    </subcellularLocation>
</comment>
<dbReference type="GO" id="GO:0051170">
    <property type="term" value="P:import into nucleus"/>
    <property type="evidence" value="ECO:0007669"/>
    <property type="project" value="TreeGrafter"/>
</dbReference>
<protein>
    <recommendedName>
        <fullName evidence="9">Endoplasmic reticulum protein</fullName>
    </recommendedName>
</protein>
<proteinExistence type="inferred from homology"/>
<evidence type="ECO:0000256" key="3">
    <source>
        <dbReference type="ARBA" id="ARBA00022787"/>
    </source>
</evidence>
<keyword evidence="5" id="KW-0496">Mitochondrion</keyword>
<evidence type="ECO:0000256" key="6">
    <source>
        <dbReference type="ARBA" id="ARBA00023136"/>
    </source>
</evidence>
<dbReference type="InterPro" id="IPR036291">
    <property type="entry name" value="NAD(P)-bd_dom_sf"/>
</dbReference>
<dbReference type="AlphaFoldDB" id="A0AAJ8MKK4"/>
<evidence type="ECO:0008006" key="9">
    <source>
        <dbReference type="Google" id="ProtNLM"/>
    </source>
</evidence>
<name>A0AAJ8MKK4_9TREE</name>
<gene>
    <name evidence="7" type="ORF">I303_108204</name>
</gene>
<reference evidence="7" key="2">
    <citation type="submission" date="2024-02" db="EMBL/GenBank/DDBJ databases">
        <title>Comparative genomics of Cryptococcus and Kwoniella reveals pathogenesis evolution and contrasting modes of karyotype evolution via chromosome fusion or intercentromeric recombination.</title>
        <authorList>
            <person name="Coelho M.A."/>
            <person name="David-Palma M."/>
            <person name="Shea T."/>
            <person name="Bowers K."/>
            <person name="McGinley-Smith S."/>
            <person name="Mohammad A.W."/>
            <person name="Gnirke A."/>
            <person name="Yurkov A.M."/>
            <person name="Nowrousian M."/>
            <person name="Sun S."/>
            <person name="Cuomo C.A."/>
            <person name="Heitman J."/>
        </authorList>
    </citation>
    <scope>NUCLEOTIDE SEQUENCE</scope>
    <source>
        <strain evidence="7">CBS 10117</strain>
    </source>
</reference>
<evidence type="ECO:0000313" key="7">
    <source>
        <dbReference type="EMBL" id="WWC65586.1"/>
    </source>
</evidence>
<dbReference type="KEGG" id="kdj:28971170"/>
<evidence type="ECO:0000256" key="4">
    <source>
        <dbReference type="ARBA" id="ARBA00022946"/>
    </source>
</evidence>
<dbReference type="FunFam" id="3.40.50.720:FF:000366">
    <property type="entry name" value="Protein FMP52, mitochondrial"/>
    <property type="match status" value="1"/>
</dbReference>
<dbReference type="RefSeq" id="XP_018260546.2">
    <property type="nucleotide sequence ID" value="XM_018410736.2"/>
</dbReference>
<comment type="similarity">
    <text evidence="2">Belongs to the FMP52 family.</text>
</comment>
<dbReference type="PANTHER" id="PTHR14097:SF7">
    <property type="entry name" value="OXIDOREDUCTASE HTATIP2"/>
    <property type="match status" value="1"/>
</dbReference>
<keyword evidence="3" id="KW-1000">Mitochondrion outer membrane</keyword>
<evidence type="ECO:0000256" key="5">
    <source>
        <dbReference type="ARBA" id="ARBA00023128"/>
    </source>
</evidence>
<organism evidence="7 8">
    <name type="scientific">Kwoniella dejecticola CBS 10117</name>
    <dbReference type="NCBI Taxonomy" id="1296121"/>
    <lineage>
        <taxon>Eukaryota</taxon>
        <taxon>Fungi</taxon>
        <taxon>Dikarya</taxon>
        <taxon>Basidiomycota</taxon>
        <taxon>Agaricomycotina</taxon>
        <taxon>Tremellomycetes</taxon>
        <taxon>Tremellales</taxon>
        <taxon>Cryptococcaceae</taxon>
        <taxon>Kwoniella</taxon>
    </lineage>
</organism>
<sequence length="248" mass="26630">MTSTTTSTTTPTPVTLVGATGLTGSHTLHSILSSTHPFNLKVLTRRSLPPTEPSKNPLTSLTTKLYSDLFEAPTDGSAIAEKGGVYVSCLGTTRANAGGTANQEKLDLGLNRDLAKKAREDGADTMILVSTGGANHSSHFFYMRIKGQLEEDVKSMGFKNVYILRPGALLGERTESRPAEWLMQGTFKGLKKIGLAFNMATQAEDVGACIAELAANPPQDKVLTLYDDQIMVYAKKYRDHSTSPTSST</sequence>
<keyword evidence="8" id="KW-1185">Reference proteome</keyword>
<evidence type="ECO:0000256" key="2">
    <source>
        <dbReference type="ARBA" id="ARBA00006617"/>
    </source>
</evidence>
<dbReference type="GO" id="GO:0005741">
    <property type="term" value="C:mitochondrial outer membrane"/>
    <property type="evidence" value="ECO:0007669"/>
    <property type="project" value="UniProtKB-SubCell"/>
</dbReference>
<dbReference type="PANTHER" id="PTHR14097">
    <property type="entry name" value="OXIDOREDUCTASE HTATIP2"/>
    <property type="match status" value="1"/>
</dbReference>
<dbReference type="EMBL" id="CP144540">
    <property type="protein sequence ID" value="WWC65586.1"/>
    <property type="molecule type" value="Genomic_DNA"/>
</dbReference>
<dbReference type="GeneID" id="28971170"/>